<name>A0A6J4LKY4_9ACTN</name>
<gene>
    <name evidence="2" type="ORF">AVDCRST_MAG48-3313</name>
</gene>
<organism evidence="2">
    <name type="scientific">uncultured Friedmanniella sp</name>
    <dbReference type="NCBI Taxonomy" id="335381"/>
    <lineage>
        <taxon>Bacteria</taxon>
        <taxon>Bacillati</taxon>
        <taxon>Actinomycetota</taxon>
        <taxon>Actinomycetes</taxon>
        <taxon>Propionibacteriales</taxon>
        <taxon>Nocardioidaceae</taxon>
        <taxon>Friedmanniella</taxon>
        <taxon>environmental samples</taxon>
    </lineage>
</organism>
<feature type="region of interest" description="Disordered" evidence="1">
    <location>
        <begin position="1"/>
        <end position="35"/>
    </location>
</feature>
<feature type="non-terminal residue" evidence="2">
    <location>
        <position position="1"/>
    </location>
</feature>
<sequence>CRGQHSSPPIVYRRPHRDRGRVAAGPRRPPPSCSASAGCRCSAACSPSRSSWASRSPPCSRCRSRATTRCWATRCWSPSSSP</sequence>
<evidence type="ECO:0000313" key="2">
    <source>
        <dbReference type="EMBL" id="CAA9334754.1"/>
    </source>
</evidence>
<evidence type="ECO:0000256" key="1">
    <source>
        <dbReference type="SAM" id="MobiDB-lite"/>
    </source>
</evidence>
<accession>A0A6J4LKY4</accession>
<reference evidence="2" key="1">
    <citation type="submission" date="2020-02" db="EMBL/GenBank/DDBJ databases">
        <authorList>
            <person name="Meier V. D."/>
        </authorList>
    </citation>
    <scope>NUCLEOTIDE SEQUENCE</scope>
    <source>
        <strain evidence="2">AVDCRST_MAG48</strain>
    </source>
</reference>
<proteinExistence type="predicted"/>
<dbReference type="EMBL" id="CADCTS010000469">
    <property type="protein sequence ID" value="CAA9334754.1"/>
    <property type="molecule type" value="Genomic_DNA"/>
</dbReference>
<feature type="non-terminal residue" evidence="2">
    <location>
        <position position="82"/>
    </location>
</feature>
<dbReference type="AlphaFoldDB" id="A0A6J4LKY4"/>
<protein>
    <submittedName>
        <fullName evidence="2">Uncharacterized protein</fullName>
    </submittedName>
</protein>